<dbReference type="Gene3D" id="2.40.10.230">
    <property type="entry name" value="Probable tRNA pseudouridine synthase domain"/>
    <property type="match status" value="1"/>
</dbReference>
<reference evidence="9" key="1">
    <citation type="journal article" date="2015" name="Genom Data">
        <title>Genome sequences of six Phytophthora species associated with forests in New Zealand.</title>
        <authorList>
            <person name="Studholme D.J."/>
            <person name="McDougal R.L."/>
            <person name="Sambles C."/>
            <person name="Hansen E."/>
            <person name="Hardy G."/>
            <person name="Grant M."/>
            <person name="Ganley R.J."/>
            <person name="Williams N.M."/>
        </authorList>
    </citation>
    <scope>NUCLEOTIDE SEQUENCE</scope>
    <source>
        <strain evidence="9">NZFS 2646</strain>
    </source>
</reference>
<feature type="region of interest" description="Disordered" evidence="8">
    <location>
        <begin position="64"/>
        <end position="122"/>
    </location>
</feature>
<feature type="compositionally biased region" description="Acidic residues" evidence="8">
    <location>
        <begin position="110"/>
        <end position="120"/>
    </location>
</feature>
<comment type="similarity">
    <text evidence="1">Belongs to the NAF1 family.</text>
</comment>
<dbReference type="GO" id="GO:0003723">
    <property type="term" value="F:RNA binding"/>
    <property type="evidence" value="ECO:0007669"/>
    <property type="project" value="UniProtKB-KW"/>
</dbReference>
<evidence type="ECO:0000313" key="10">
    <source>
        <dbReference type="Proteomes" id="UP000785171"/>
    </source>
</evidence>
<keyword evidence="4" id="KW-0597">Phosphoprotein</keyword>
<comment type="similarity">
    <text evidence="7">Belongs to the GAR1 family.</text>
</comment>
<dbReference type="GO" id="GO:0001522">
    <property type="term" value="P:pseudouridine synthesis"/>
    <property type="evidence" value="ECO:0007669"/>
    <property type="project" value="InterPro"/>
</dbReference>
<dbReference type="PANTHER" id="PTHR31633">
    <property type="entry name" value="H/ACA RIBONUCLEOPROTEIN COMPLEX NON-CORE SUBUNIT NAF1"/>
    <property type="match status" value="1"/>
</dbReference>
<dbReference type="PANTHER" id="PTHR31633:SF1">
    <property type="entry name" value="H_ACA RIBONUCLEOPROTEIN COMPLEX NON-CORE SUBUNIT NAF1"/>
    <property type="match status" value="1"/>
</dbReference>
<comment type="subunit">
    <text evidence="7">Component of the small nucleolar ribonucleoprotein particles containing H/ACA-type snoRNAs (H/ACA snoRNPs).</text>
</comment>
<evidence type="ECO:0000256" key="6">
    <source>
        <dbReference type="ARBA" id="ARBA00023242"/>
    </source>
</evidence>
<dbReference type="GO" id="GO:0005730">
    <property type="term" value="C:nucleolus"/>
    <property type="evidence" value="ECO:0007669"/>
    <property type="project" value="UniProtKB-SubCell"/>
</dbReference>
<keyword evidence="5 7" id="KW-0694">RNA-binding</keyword>
<keyword evidence="7" id="KW-0687">Ribonucleoprotein</keyword>
<comment type="function">
    <text evidence="7">Required for ribosome biogenesis. Part of a complex which catalyzes pseudouridylation of rRNA. This involves the isomerization of uridine such that the ribose is subsequently attached to C5, instead of the normal N1. Pseudouridine ("psi") residues may serve to stabilize the conformation of rRNAs.</text>
</comment>
<feature type="compositionally biased region" description="Acidic residues" evidence="8">
    <location>
        <begin position="79"/>
        <end position="96"/>
    </location>
</feature>
<evidence type="ECO:0000256" key="3">
    <source>
        <dbReference type="ARBA" id="ARBA00022552"/>
    </source>
</evidence>
<feature type="region of interest" description="Disordered" evidence="8">
    <location>
        <begin position="271"/>
        <end position="314"/>
    </location>
</feature>
<evidence type="ECO:0000256" key="1">
    <source>
        <dbReference type="ARBA" id="ARBA00009801"/>
    </source>
</evidence>
<dbReference type="GO" id="GO:0005732">
    <property type="term" value="C:sno(s)RNA-containing ribonucleoprotein complex"/>
    <property type="evidence" value="ECO:0007669"/>
    <property type="project" value="InterPro"/>
</dbReference>
<evidence type="ECO:0000256" key="4">
    <source>
        <dbReference type="ARBA" id="ARBA00022553"/>
    </source>
</evidence>
<name>A0A8T0M6U5_9STRA</name>
<organism evidence="9 10">
    <name type="scientific">Phytophthora kernoviae</name>
    <dbReference type="NCBI Taxonomy" id="325452"/>
    <lineage>
        <taxon>Eukaryota</taxon>
        <taxon>Sar</taxon>
        <taxon>Stramenopiles</taxon>
        <taxon>Oomycota</taxon>
        <taxon>Peronosporomycetes</taxon>
        <taxon>Peronosporales</taxon>
        <taxon>Peronosporaceae</taxon>
        <taxon>Phytophthora</taxon>
    </lineage>
</organism>
<evidence type="ECO:0000256" key="5">
    <source>
        <dbReference type="ARBA" id="ARBA00022884"/>
    </source>
</evidence>
<dbReference type="InterPro" id="IPR009000">
    <property type="entry name" value="Transl_B-barrel_sf"/>
</dbReference>
<dbReference type="InterPro" id="IPR007504">
    <property type="entry name" value="H/ACA_rnp_Gar1/Naf1"/>
</dbReference>
<comment type="subcellular location">
    <subcellularLocation>
        <location evidence="7">Nucleus</location>
        <location evidence="7">Nucleolus</location>
    </subcellularLocation>
</comment>
<dbReference type="InterPro" id="IPR038664">
    <property type="entry name" value="Gar1/Naf1_Cbf5-bd_sf"/>
</dbReference>
<feature type="compositionally biased region" description="Acidic residues" evidence="8">
    <location>
        <begin position="271"/>
        <end position="284"/>
    </location>
</feature>
<gene>
    <name evidence="9" type="ORF">JM16_001589</name>
</gene>
<keyword evidence="2 7" id="KW-0690">Ribosome biogenesis</keyword>
<accession>A0A8T0M6U5</accession>
<dbReference type="GO" id="GO:0000493">
    <property type="term" value="P:box H/ACA snoRNP assembly"/>
    <property type="evidence" value="ECO:0007669"/>
    <property type="project" value="InterPro"/>
</dbReference>
<protein>
    <recommendedName>
        <fullName evidence="7">H/ACA ribonucleoprotein complex subunit</fullName>
    </recommendedName>
</protein>
<dbReference type="InterPro" id="IPR040309">
    <property type="entry name" value="Naf1"/>
</dbReference>
<keyword evidence="3 7" id="KW-0698">rRNA processing</keyword>
<dbReference type="GO" id="GO:0006364">
    <property type="term" value="P:rRNA processing"/>
    <property type="evidence" value="ECO:0007669"/>
    <property type="project" value="UniProtKB-KW"/>
</dbReference>
<sequence length="314" mass="33955">MDVVKQVGAEATANNQPPAESANNKPEDAVQTTSEPAELLSDLAVAAQYADAELQSVVNQFANATVVSKTPIVSTAADDAMDESSSDSEDDKEEEDNKPLQTEAAKDSSSDSDSDDEDEESRAKFRADIEAAMEKEDAKSDGPIKTANEVAAPVREPTVELTADCPIAQCGTILNVSVPGLMMTIKSNPNAKPLEEGSVLCLEDRTVLGCVDEIFGPVLMPMYLVRYENAAKIPQKAAMNAAVFYPTEHATYIVPEDIKDKGTDASNIFDEEADETEFSDDEAEAAAKRNRKRNRDYSTSAQRLYQSKNTNINN</sequence>
<feature type="compositionally biased region" description="Polar residues" evidence="8">
    <location>
        <begin position="297"/>
        <end position="314"/>
    </location>
</feature>
<proteinExistence type="inferred from homology"/>
<feature type="compositionally biased region" description="Polar residues" evidence="8">
    <location>
        <begin position="64"/>
        <end position="73"/>
    </location>
</feature>
<dbReference type="AlphaFoldDB" id="A0A8T0M6U5"/>
<dbReference type="EMBL" id="JPWV03000020">
    <property type="protein sequence ID" value="KAG2530359.1"/>
    <property type="molecule type" value="Genomic_DNA"/>
</dbReference>
<evidence type="ECO:0000313" key="9">
    <source>
        <dbReference type="EMBL" id="KAG2530359.1"/>
    </source>
</evidence>
<reference evidence="9" key="2">
    <citation type="submission" date="2020-06" db="EMBL/GenBank/DDBJ databases">
        <authorList>
            <person name="Studholme D.J."/>
        </authorList>
    </citation>
    <scope>NUCLEOTIDE SEQUENCE</scope>
    <source>
        <strain evidence="9">NZFS 2646</strain>
    </source>
</reference>
<evidence type="ECO:0000256" key="7">
    <source>
        <dbReference type="RuleBase" id="RU364004"/>
    </source>
</evidence>
<dbReference type="SUPFAM" id="SSF50447">
    <property type="entry name" value="Translation proteins"/>
    <property type="match status" value="1"/>
</dbReference>
<keyword evidence="6 7" id="KW-0539">Nucleus</keyword>
<evidence type="ECO:0000256" key="8">
    <source>
        <dbReference type="SAM" id="MobiDB-lite"/>
    </source>
</evidence>
<dbReference type="Pfam" id="PF04410">
    <property type="entry name" value="Gar1"/>
    <property type="match status" value="1"/>
</dbReference>
<feature type="compositionally biased region" description="Polar residues" evidence="8">
    <location>
        <begin position="12"/>
        <end position="35"/>
    </location>
</feature>
<evidence type="ECO:0000256" key="2">
    <source>
        <dbReference type="ARBA" id="ARBA00022517"/>
    </source>
</evidence>
<feature type="region of interest" description="Disordered" evidence="8">
    <location>
        <begin position="1"/>
        <end position="36"/>
    </location>
</feature>
<comment type="caution">
    <text evidence="9">The sequence shown here is derived from an EMBL/GenBank/DDBJ whole genome shotgun (WGS) entry which is preliminary data.</text>
</comment>
<dbReference type="Proteomes" id="UP000785171">
    <property type="component" value="Unassembled WGS sequence"/>
</dbReference>